<keyword evidence="7" id="KW-1185">Reference proteome</keyword>
<dbReference type="Proteomes" id="UP000799750">
    <property type="component" value="Unassembled WGS sequence"/>
</dbReference>
<accession>A0A6A6QS84</accession>
<dbReference type="GO" id="GO:0016020">
    <property type="term" value="C:membrane"/>
    <property type="evidence" value="ECO:0007669"/>
    <property type="project" value="UniProtKB-SubCell"/>
</dbReference>
<dbReference type="EMBL" id="MU004189">
    <property type="protein sequence ID" value="KAF2495281.1"/>
    <property type="molecule type" value="Genomic_DNA"/>
</dbReference>
<evidence type="ECO:0000256" key="2">
    <source>
        <dbReference type="ARBA" id="ARBA00022692"/>
    </source>
</evidence>
<keyword evidence="2 5" id="KW-0812">Transmembrane</keyword>
<proteinExistence type="predicted"/>
<name>A0A6A6QS84_9PEZI</name>
<keyword evidence="3 5" id="KW-1133">Transmembrane helix</keyword>
<evidence type="ECO:0000256" key="3">
    <source>
        <dbReference type="ARBA" id="ARBA00022989"/>
    </source>
</evidence>
<feature type="transmembrane region" description="Helical" evidence="5">
    <location>
        <begin position="307"/>
        <end position="326"/>
    </location>
</feature>
<dbReference type="CDD" id="cd13965">
    <property type="entry name" value="PT_UbiA_3"/>
    <property type="match status" value="1"/>
</dbReference>
<feature type="transmembrane region" description="Helical" evidence="5">
    <location>
        <begin position="277"/>
        <end position="295"/>
    </location>
</feature>
<feature type="transmembrane region" description="Helical" evidence="5">
    <location>
        <begin position="181"/>
        <end position="201"/>
    </location>
</feature>
<protein>
    <recommendedName>
        <fullName evidence="8">UbiA prenyltransferase</fullName>
    </recommendedName>
</protein>
<comment type="subcellular location">
    <subcellularLocation>
        <location evidence="1">Membrane</location>
        <topology evidence="1">Multi-pass membrane protein</topology>
    </subcellularLocation>
</comment>
<evidence type="ECO:0000256" key="4">
    <source>
        <dbReference type="ARBA" id="ARBA00023136"/>
    </source>
</evidence>
<dbReference type="Pfam" id="PF01040">
    <property type="entry name" value="UbiA"/>
    <property type="match status" value="1"/>
</dbReference>
<dbReference type="InterPro" id="IPR000537">
    <property type="entry name" value="UbiA_prenyltransferase"/>
</dbReference>
<sequence>MEKFIRTCYPSSPLETWLIVLFKLAAVSYVVRILGFQLQTLWLFTVSDHKPLVYPMTMTGLLNLSAGLALNEEAYRKQDLWSISRRLPAVIFWVWFNFLVFCVGNQRLPKSVEEDAINKPWRPVPSKRLSRNQATALWVALQIAVLGGCTHFGATSFTVTLLFLGWLYNDCEGGSHPVARNLINACAVVCFALGATTVAYGSDPFSLSEEGQFWQWMIAAIVFTTLQIQDLCDQDGDRCRGRNTIPLVFGDRVARWSVVVPMLWWSYMVPRFWETSWYGYLAPLVVGGLICCRVLTLKDAQADRVTYKLWGVWITSLLAVPSMSSAH</sequence>
<gene>
    <name evidence="6" type="ORF">BU16DRAFT_385637</name>
</gene>
<evidence type="ECO:0000256" key="5">
    <source>
        <dbReference type="SAM" id="Phobius"/>
    </source>
</evidence>
<feature type="transmembrane region" description="Helical" evidence="5">
    <location>
        <begin position="12"/>
        <end position="32"/>
    </location>
</feature>
<keyword evidence="4 5" id="KW-0472">Membrane</keyword>
<dbReference type="InterPro" id="IPR044878">
    <property type="entry name" value="UbiA_sf"/>
</dbReference>
<dbReference type="AlphaFoldDB" id="A0A6A6QS84"/>
<dbReference type="OrthoDB" id="434972at2759"/>
<feature type="transmembrane region" description="Helical" evidence="5">
    <location>
        <begin position="136"/>
        <end position="169"/>
    </location>
</feature>
<evidence type="ECO:0008006" key="8">
    <source>
        <dbReference type="Google" id="ProtNLM"/>
    </source>
</evidence>
<dbReference type="PANTHER" id="PTHR42723:SF1">
    <property type="entry name" value="CHLOROPHYLL SYNTHASE, CHLOROPLASTIC"/>
    <property type="match status" value="1"/>
</dbReference>
<dbReference type="PANTHER" id="PTHR42723">
    <property type="entry name" value="CHLOROPHYLL SYNTHASE"/>
    <property type="match status" value="1"/>
</dbReference>
<evidence type="ECO:0000313" key="6">
    <source>
        <dbReference type="EMBL" id="KAF2495281.1"/>
    </source>
</evidence>
<evidence type="ECO:0000313" key="7">
    <source>
        <dbReference type="Proteomes" id="UP000799750"/>
    </source>
</evidence>
<dbReference type="InterPro" id="IPR050475">
    <property type="entry name" value="Prenyltransferase_related"/>
</dbReference>
<feature type="transmembrane region" description="Helical" evidence="5">
    <location>
        <begin position="52"/>
        <end position="70"/>
    </location>
</feature>
<dbReference type="Gene3D" id="1.10.357.140">
    <property type="entry name" value="UbiA prenyltransferase"/>
    <property type="match status" value="1"/>
</dbReference>
<reference evidence="6" key="1">
    <citation type="journal article" date="2020" name="Stud. Mycol.">
        <title>101 Dothideomycetes genomes: a test case for predicting lifestyles and emergence of pathogens.</title>
        <authorList>
            <person name="Haridas S."/>
            <person name="Albert R."/>
            <person name="Binder M."/>
            <person name="Bloem J."/>
            <person name="Labutti K."/>
            <person name="Salamov A."/>
            <person name="Andreopoulos B."/>
            <person name="Baker S."/>
            <person name="Barry K."/>
            <person name="Bills G."/>
            <person name="Bluhm B."/>
            <person name="Cannon C."/>
            <person name="Castanera R."/>
            <person name="Culley D."/>
            <person name="Daum C."/>
            <person name="Ezra D."/>
            <person name="Gonzalez J."/>
            <person name="Henrissat B."/>
            <person name="Kuo A."/>
            <person name="Liang C."/>
            <person name="Lipzen A."/>
            <person name="Lutzoni F."/>
            <person name="Magnuson J."/>
            <person name="Mondo S."/>
            <person name="Nolan M."/>
            <person name="Ohm R."/>
            <person name="Pangilinan J."/>
            <person name="Park H.-J."/>
            <person name="Ramirez L."/>
            <person name="Alfaro M."/>
            <person name="Sun H."/>
            <person name="Tritt A."/>
            <person name="Yoshinaga Y."/>
            <person name="Zwiers L.-H."/>
            <person name="Turgeon B."/>
            <person name="Goodwin S."/>
            <person name="Spatafora J."/>
            <person name="Crous P."/>
            <person name="Grigoriev I."/>
        </authorList>
    </citation>
    <scope>NUCLEOTIDE SEQUENCE</scope>
    <source>
        <strain evidence="6">CBS 269.34</strain>
    </source>
</reference>
<organism evidence="6 7">
    <name type="scientific">Lophium mytilinum</name>
    <dbReference type="NCBI Taxonomy" id="390894"/>
    <lineage>
        <taxon>Eukaryota</taxon>
        <taxon>Fungi</taxon>
        <taxon>Dikarya</taxon>
        <taxon>Ascomycota</taxon>
        <taxon>Pezizomycotina</taxon>
        <taxon>Dothideomycetes</taxon>
        <taxon>Pleosporomycetidae</taxon>
        <taxon>Mytilinidiales</taxon>
        <taxon>Mytilinidiaceae</taxon>
        <taxon>Lophium</taxon>
    </lineage>
</organism>
<dbReference type="GO" id="GO:0016765">
    <property type="term" value="F:transferase activity, transferring alkyl or aryl (other than methyl) groups"/>
    <property type="evidence" value="ECO:0007669"/>
    <property type="project" value="InterPro"/>
</dbReference>
<feature type="transmembrane region" description="Helical" evidence="5">
    <location>
        <begin position="90"/>
        <end position="108"/>
    </location>
</feature>
<evidence type="ECO:0000256" key="1">
    <source>
        <dbReference type="ARBA" id="ARBA00004141"/>
    </source>
</evidence>